<keyword evidence="11 15" id="KW-0448">Lipopolysaccharide biosynthesis</keyword>
<evidence type="ECO:0000256" key="12">
    <source>
        <dbReference type="ARBA" id="ARBA00023136"/>
    </source>
</evidence>
<dbReference type="RefSeq" id="WP_164212017.1">
    <property type="nucleotide sequence ID" value="NZ_JAAGSC010000043.1"/>
</dbReference>
<comment type="caution">
    <text evidence="16">The sequence shown here is derived from an EMBL/GenBank/DDBJ whole genome shotgun (WGS) entry which is preliminary data.</text>
</comment>
<evidence type="ECO:0000256" key="7">
    <source>
        <dbReference type="ARBA" id="ARBA00022679"/>
    </source>
</evidence>
<reference evidence="16 17" key="1">
    <citation type="submission" date="2020-02" db="EMBL/GenBank/DDBJ databases">
        <authorList>
            <person name="Zhang X.-Y."/>
        </authorList>
    </citation>
    <scope>NUCLEOTIDE SEQUENCE [LARGE SCALE GENOMIC DNA]</scope>
    <source>
        <strain evidence="16 17">C33</strain>
    </source>
</reference>
<dbReference type="InterPro" id="IPR022826">
    <property type="entry name" value="KDO_kinase"/>
</dbReference>
<comment type="subcellular location">
    <subcellularLocation>
        <location evidence="1 15">Cell inner membrane</location>
        <topology evidence="1 15">Peripheral membrane protein</topology>
        <orientation evidence="1 15">Cytoplasmic side</orientation>
    </subcellularLocation>
</comment>
<dbReference type="HAMAP" id="MF_00521">
    <property type="entry name" value="KDO_kinase"/>
    <property type="match status" value="1"/>
</dbReference>
<evidence type="ECO:0000256" key="1">
    <source>
        <dbReference type="ARBA" id="ARBA00004515"/>
    </source>
</evidence>
<keyword evidence="8 15" id="KW-0547">Nucleotide-binding</keyword>
<dbReference type="GO" id="GO:0009244">
    <property type="term" value="P:lipopolysaccharide core region biosynthetic process"/>
    <property type="evidence" value="ECO:0007669"/>
    <property type="project" value="UniProtKB-UniRule"/>
</dbReference>
<dbReference type="EMBL" id="JAAGSC010000043">
    <property type="protein sequence ID" value="NDY96632.1"/>
    <property type="molecule type" value="Genomic_DNA"/>
</dbReference>
<evidence type="ECO:0000256" key="13">
    <source>
        <dbReference type="ARBA" id="ARBA00029511"/>
    </source>
</evidence>
<comment type="similarity">
    <text evidence="3 15">Belongs to the protein kinase superfamily. KdkA/RfaP family.</text>
</comment>
<dbReference type="Pfam" id="PF06293">
    <property type="entry name" value="Kdo"/>
    <property type="match status" value="1"/>
</dbReference>
<dbReference type="UniPathway" id="UPA00958"/>
<evidence type="ECO:0000256" key="9">
    <source>
        <dbReference type="ARBA" id="ARBA00022777"/>
    </source>
</evidence>
<comment type="pathway">
    <text evidence="2 15">Bacterial outer membrane biogenesis; LPS core biosynthesis.</text>
</comment>
<evidence type="ECO:0000313" key="17">
    <source>
        <dbReference type="Proteomes" id="UP000484885"/>
    </source>
</evidence>
<evidence type="ECO:0000256" key="8">
    <source>
        <dbReference type="ARBA" id="ARBA00022741"/>
    </source>
</evidence>
<name>A0A845V212_9GAMM</name>
<keyword evidence="5 15" id="KW-1003">Cell membrane</keyword>
<dbReference type="GO" id="GO:0005886">
    <property type="term" value="C:plasma membrane"/>
    <property type="evidence" value="ECO:0007669"/>
    <property type="project" value="UniProtKB-SubCell"/>
</dbReference>
<sequence>MERVLETRAGTCILVDADVSEPVDIDWFDPAWWQRRGAVRQQLGGRGQALLLDAPIGELVLRRFQRGGLVARFSSDRYVWQGVDQTRSFREFRLLQRLRERGLPVPAPVAASAKRQGLFYRAGLLTRLIPEARELAGLAEALSLTQWRELAGTLDDFFAAGLWHPDLNARNLLLDAQGRWHLLDLDRACLRAAQVDGTKMRRRLARSLEKLAAPGWRPGFDATLGKDL</sequence>
<evidence type="ECO:0000313" key="16">
    <source>
        <dbReference type="EMBL" id="NDY96632.1"/>
    </source>
</evidence>
<evidence type="ECO:0000256" key="10">
    <source>
        <dbReference type="ARBA" id="ARBA00022840"/>
    </source>
</evidence>
<feature type="active site" evidence="15">
    <location>
        <position position="166"/>
    </location>
</feature>
<proteinExistence type="inferred from homology"/>
<gene>
    <name evidence="15" type="primary">kdkA</name>
    <name evidence="16" type="ORF">G3I74_12920</name>
</gene>
<accession>A0A845V212</accession>
<evidence type="ECO:0000256" key="11">
    <source>
        <dbReference type="ARBA" id="ARBA00022985"/>
    </source>
</evidence>
<protein>
    <recommendedName>
        <fullName evidence="13 15">3-deoxy-D-manno-octulosonic acid kinase</fullName>
        <shortName evidence="15">Kdo kinase</shortName>
        <ecNumber evidence="4 15">2.7.1.166</ecNumber>
    </recommendedName>
</protein>
<keyword evidence="10 15" id="KW-0067">ATP-binding</keyword>
<evidence type="ECO:0000256" key="5">
    <source>
        <dbReference type="ARBA" id="ARBA00022475"/>
    </source>
</evidence>
<evidence type="ECO:0000256" key="6">
    <source>
        <dbReference type="ARBA" id="ARBA00022519"/>
    </source>
</evidence>
<evidence type="ECO:0000256" key="3">
    <source>
        <dbReference type="ARBA" id="ARBA00010327"/>
    </source>
</evidence>
<keyword evidence="7 15" id="KW-0808">Transferase</keyword>
<dbReference type="SUPFAM" id="SSF56112">
    <property type="entry name" value="Protein kinase-like (PK-like)"/>
    <property type="match status" value="1"/>
</dbReference>
<keyword evidence="17" id="KW-1185">Reference proteome</keyword>
<comment type="catalytic activity">
    <reaction evidence="14 15">
        <text>an alpha-Kdo-(2-&gt;6)-lipid IVA + ATP = a 4-O-phospho-alpha-Kdo-(2-&gt;6)-lipid IVA + ADP + H(+)</text>
        <dbReference type="Rhea" id="RHEA:74271"/>
        <dbReference type="ChEBI" id="CHEBI:15378"/>
        <dbReference type="ChEBI" id="CHEBI:30616"/>
        <dbReference type="ChEBI" id="CHEBI:176428"/>
        <dbReference type="ChEBI" id="CHEBI:193140"/>
        <dbReference type="ChEBI" id="CHEBI:456216"/>
        <dbReference type="EC" id="2.7.1.166"/>
    </reaction>
</comment>
<dbReference type="GO" id="GO:0016301">
    <property type="term" value="F:kinase activity"/>
    <property type="evidence" value="ECO:0007669"/>
    <property type="project" value="UniProtKB-KW"/>
</dbReference>
<organism evidence="16 17">
    <name type="scientific">Wenzhouxiangella limi</name>
    <dbReference type="NCBI Taxonomy" id="2707351"/>
    <lineage>
        <taxon>Bacteria</taxon>
        <taxon>Pseudomonadati</taxon>
        <taxon>Pseudomonadota</taxon>
        <taxon>Gammaproteobacteria</taxon>
        <taxon>Chromatiales</taxon>
        <taxon>Wenzhouxiangellaceae</taxon>
        <taxon>Wenzhouxiangella</taxon>
    </lineage>
</organism>
<keyword evidence="12 15" id="KW-0472">Membrane</keyword>
<dbReference type="GO" id="GO:0016773">
    <property type="term" value="F:phosphotransferase activity, alcohol group as acceptor"/>
    <property type="evidence" value="ECO:0007669"/>
    <property type="project" value="UniProtKB-UniRule"/>
</dbReference>
<evidence type="ECO:0000256" key="15">
    <source>
        <dbReference type="HAMAP-Rule" id="MF_00521"/>
    </source>
</evidence>
<keyword evidence="9 15" id="KW-0418">Kinase</keyword>
<dbReference type="GO" id="GO:0005524">
    <property type="term" value="F:ATP binding"/>
    <property type="evidence" value="ECO:0007669"/>
    <property type="project" value="UniProtKB-UniRule"/>
</dbReference>
<dbReference type="EC" id="2.7.1.166" evidence="4 15"/>
<keyword evidence="6 15" id="KW-0997">Cell inner membrane</keyword>
<evidence type="ECO:0000256" key="2">
    <source>
        <dbReference type="ARBA" id="ARBA00004713"/>
    </source>
</evidence>
<evidence type="ECO:0000256" key="4">
    <source>
        <dbReference type="ARBA" id="ARBA00011988"/>
    </source>
</evidence>
<dbReference type="Proteomes" id="UP000484885">
    <property type="component" value="Unassembled WGS sequence"/>
</dbReference>
<dbReference type="InterPro" id="IPR011009">
    <property type="entry name" value="Kinase-like_dom_sf"/>
</dbReference>
<comment type="function">
    <text evidence="15">Catalyzes the ATP-dependent phosphorylation of the 3-deoxy-D-manno-octulosonic acid (Kdo) residue in Kdo-lipid IV(A) at the 4-OH position.</text>
</comment>
<dbReference type="NCBIfam" id="NF002475">
    <property type="entry name" value="PRK01723.1"/>
    <property type="match status" value="1"/>
</dbReference>
<dbReference type="AlphaFoldDB" id="A0A845V212"/>
<evidence type="ECO:0000256" key="14">
    <source>
        <dbReference type="ARBA" id="ARBA00034417"/>
    </source>
</evidence>